<dbReference type="InterPro" id="IPR012312">
    <property type="entry name" value="Hemerythrin-like"/>
</dbReference>
<keyword evidence="4" id="KW-1185">Reference proteome</keyword>
<dbReference type="AlphaFoldDB" id="A0A4R7NZK9"/>
<dbReference type="EMBL" id="SOBT01000010">
    <property type="protein sequence ID" value="TDU26392.1"/>
    <property type="molecule type" value="Genomic_DNA"/>
</dbReference>
<gene>
    <name evidence="3" type="ORF">DFR24_3416</name>
</gene>
<dbReference type="Proteomes" id="UP000295341">
    <property type="component" value="Unassembled WGS sequence"/>
</dbReference>
<feature type="region of interest" description="Disordered" evidence="1">
    <location>
        <begin position="150"/>
        <end position="175"/>
    </location>
</feature>
<accession>A0A4R7NZK9</accession>
<protein>
    <submittedName>
        <fullName evidence="3">Hemerythrin HHE cation binding domain-containing protein</fullName>
    </submittedName>
</protein>
<evidence type="ECO:0000313" key="3">
    <source>
        <dbReference type="EMBL" id="TDU26392.1"/>
    </source>
</evidence>
<reference evidence="3 4" key="1">
    <citation type="submission" date="2019-03" db="EMBL/GenBank/DDBJ databases">
        <title>Genomic Encyclopedia of Type Strains, Phase IV (KMG-IV): sequencing the most valuable type-strain genomes for metagenomic binning, comparative biology and taxonomic classification.</title>
        <authorList>
            <person name="Goeker M."/>
        </authorList>
    </citation>
    <scope>NUCLEOTIDE SEQUENCE [LARGE SCALE GENOMIC DNA]</scope>
    <source>
        <strain evidence="3 4">DSM 26377</strain>
    </source>
</reference>
<evidence type="ECO:0000313" key="4">
    <source>
        <dbReference type="Proteomes" id="UP000295341"/>
    </source>
</evidence>
<name>A0A4R7NZK9_9GAMM</name>
<comment type="caution">
    <text evidence="3">The sequence shown here is derived from an EMBL/GenBank/DDBJ whole genome shotgun (WGS) entry which is preliminary data.</text>
</comment>
<dbReference type="CDD" id="cd12108">
    <property type="entry name" value="Hr-like"/>
    <property type="match status" value="1"/>
</dbReference>
<sequence>MADQDTAVELDAIELLKADHRKVEALFDEYDAQSGKSAKLRIARKICEELDVHAKIEEKIFYPTSKAKAKEAKDDVNEGVVEHQGIKMLVKQISRMSASDEYFDSSVTVLKEYVKHHVKEEETEMFPKIQKSRVDLDALGERLAAAKARLTGASSGRKPVRRAPAKKAAAAKRRA</sequence>
<evidence type="ECO:0000259" key="2">
    <source>
        <dbReference type="Pfam" id="PF01814"/>
    </source>
</evidence>
<dbReference type="OrthoDB" id="9793637at2"/>
<proteinExistence type="predicted"/>
<dbReference type="Pfam" id="PF01814">
    <property type="entry name" value="Hemerythrin"/>
    <property type="match status" value="1"/>
</dbReference>
<dbReference type="Gene3D" id="1.20.120.520">
    <property type="entry name" value="nmb1532 protein domain like"/>
    <property type="match status" value="1"/>
</dbReference>
<evidence type="ECO:0000256" key="1">
    <source>
        <dbReference type="SAM" id="MobiDB-lite"/>
    </source>
</evidence>
<dbReference type="PANTHER" id="PTHR35585:SF1">
    <property type="entry name" value="HHE DOMAIN PROTEIN (AFU_ORTHOLOGUE AFUA_4G00730)"/>
    <property type="match status" value="1"/>
</dbReference>
<feature type="domain" description="Hemerythrin-like" evidence="2">
    <location>
        <begin position="12"/>
        <end position="129"/>
    </location>
</feature>
<dbReference type="RefSeq" id="WP_133882612.1">
    <property type="nucleotide sequence ID" value="NZ_MWIN01000019.1"/>
</dbReference>
<feature type="compositionally biased region" description="Basic residues" evidence="1">
    <location>
        <begin position="158"/>
        <end position="175"/>
    </location>
</feature>
<dbReference type="PANTHER" id="PTHR35585">
    <property type="entry name" value="HHE DOMAIN PROTEIN (AFU_ORTHOLOGUE AFUA_4G00730)"/>
    <property type="match status" value="1"/>
</dbReference>
<organism evidence="3 4">
    <name type="scientific">Panacagrimonas perspica</name>
    <dbReference type="NCBI Taxonomy" id="381431"/>
    <lineage>
        <taxon>Bacteria</taxon>
        <taxon>Pseudomonadati</taxon>
        <taxon>Pseudomonadota</taxon>
        <taxon>Gammaproteobacteria</taxon>
        <taxon>Nevskiales</taxon>
        <taxon>Nevskiaceae</taxon>
        <taxon>Panacagrimonas</taxon>
    </lineage>
</organism>